<accession>A0A317ZUG1</accession>
<dbReference type="RefSeq" id="WP_110127991.1">
    <property type="nucleotide sequence ID" value="NZ_QHLY01000012.1"/>
</dbReference>
<reference evidence="2 3" key="1">
    <citation type="submission" date="2018-05" db="EMBL/GenBank/DDBJ databases">
        <title>Genetic diversity of glacier-inhabiting Cryobacterium bacteria in China and description of Cryobacterium mengkeensis sp. nov. and Arthrobacter glacialis sp. nov.</title>
        <authorList>
            <person name="Liu Q."/>
            <person name="Xin Y.-H."/>
        </authorList>
    </citation>
    <scope>NUCLEOTIDE SEQUENCE [LARGE SCALE GENOMIC DNA]</scope>
    <source>
        <strain evidence="2 3">SK-1</strain>
    </source>
</reference>
<protein>
    <submittedName>
        <fullName evidence="2">Neuraminidase (Sialidase)</fullName>
    </submittedName>
</protein>
<dbReference type="Proteomes" id="UP000246722">
    <property type="component" value="Unassembled WGS sequence"/>
</dbReference>
<evidence type="ECO:0000259" key="1">
    <source>
        <dbReference type="Pfam" id="PF13088"/>
    </source>
</evidence>
<dbReference type="AlphaFoldDB" id="A0A317ZUG1"/>
<dbReference type="InterPro" id="IPR011040">
    <property type="entry name" value="Sialidase"/>
</dbReference>
<keyword evidence="3" id="KW-1185">Reference proteome</keyword>
<sequence length="395" mass="41437">MGATGVSTGLDTDLDTAVLLDITAGVTRDWVARPGTSGGVQCHASTVLAVGDSLLCAWFAGTREGSPDNGIFLAVRQPGGGWGDPWQIAGPDDPADAVAHWNPVLAHAANGDVWLFFKRGPRISEWATWLCTSADDGATWTAPRELVPGDTGGRGPVKNPPVRAADGAWLAPASTESWAPAGAIWGAFVDRSTDDGRSWNRVDIPLDRSTLRGAGVIQPALWATGETVGALLRSSEGHAYLAFSPDNGRTFAPAVPSTLPNNNSGLTVAQLPDGSLACVHNPTGTSWGARCPLAVSVSRDGRHWQTVAIIENGRMPLGGLTPSLPEAARTGFEPHDDGVRTDGTGEYSYPAAVVHGDHLLITYTWQRRGIASATVPLTLLSTPLAQPESNRKMQP</sequence>
<dbReference type="PANTHER" id="PTHR43752:SF2">
    <property type="entry name" value="BNR_ASP-BOX REPEAT FAMILY PROTEIN"/>
    <property type="match status" value="1"/>
</dbReference>
<organism evidence="2 3">
    <name type="scientific">Cryobacterium arcticum</name>
    <dbReference type="NCBI Taxonomy" id="670052"/>
    <lineage>
        <taxon>Bacteria</taxon>
        <taxon>Bacillati</taxon>
        <taxon>Actinomycetota</taxon>
        <taxon>Actinomycetes</taxon>
        <taxon>Micrococcales</taxon>
        <taxon>Microbacteriaceae</taxon>
        <taxon>Cryobacterium</taxon>
    </lineage>
</organism>
<comment type="caution">
    <text evidence="2">The sequence shown here is derived from an EMBL/GenBank/DDBJ whole genome shotgun (WGS) entry which is preliminary data.</text>
</comment>
<dbReference type="OrthoDB" id="41724at2"/>
<dbReference type="Gene3D" id="2.120.10.10">
    <property type="match status" value="1"/>
</dbReference>
<name>A0A317ZUG1_9MICO</name>
<dbReference type="SUPFAM" id="SSF50939">
    <property type="entry name" value="Sialidases"/>
    <property type="match status" value="1"/>
</dbReference>
<proteinExistence type="predicted"/>
<dbReference type="InterPro" id="IPR036278">
    <property type="entry name" value="Sialidase_sf"/>
</dbReference>
<evidence type="ECO:0000313" key="3">
    <source>
        <dbReference type="Proteomes" id="UP000246722"/>
    </source>
</evidence>
<dbReference type="EMBL" id="QHLY01000012">
    <property type="protein sequence ID" value="PXA68324.1"/>
    <property type="molecule type" value="Genomic_DNA"/>
</dbReference>
<gene>
    <name evidence="2" type="ORF">CTB96_17050</name>
</gene>
<evidence type="ECO:0000313" key="2">
    <source>
        <dbReference type="EMBL" id="PXA68324.1"/>
    </source>
</evidence>
<dbReference type="CDD" id="cd15482">
    <property type="entry name" value="Sialidase_non-viral"/>
    <property type="match status" value="1"/>
</dbReference>
<dbReference type="Pfam" id="PF13088">
    <property type="entry name" value="BNR_2"/>
    <property type="match status" value="1"/>
</dbReference>
<feature type="domain" description="Sialidase" evidence="1">
    <location>
        <begin position="53"/>
        <end position="357"/>
    </location>
</feature>
<dbReference type="PANTHER" id="PTHR43752">
    <property type="entry name" value="BNR/ASP-BOX REPEAT FAMILY PROTEIN"/>
    <property type="match status" value="1"/>
</dbReference>